<reference evidence="7" key="1">
    <citation type="journal article" date="2014" name="Int. J. Syst. Evol. Microbiol.">
        <title>Complete genome sequence of Corynebacterium casei LMG S-19264T (=DSM 44701T), isolated from a smear-ripened cheese.</title>
        <authorList>
            <consortium name="US DOE Joint Genome Institute (JGI-PGF)"/>
            <person name="Walter F."/>
            <person name="Albersmeier A."/>
            <person name="Kalinowski J."/>
            <person name="Ruckert C."/>
        </authorList>
    </citation>
    <scope>NUCLEOTIDE SEQUENCE</scope>
    <source>
        <strain evidence="7">JCM 12580</strain>
    </source>
</reference>
<comment type="subcellular location">
    <subcellularLocation>
        <location evidence="1">Cell membrane</location>
        <topology evidence="1">Multi-pass membrane protein</topology>
    </subcellularLocation>
</comment>
<feature type="transmembrane region" description="Helical" evidence="6">
    <location>
        <begin position="12"/>
        <end position="31"/>
    </location>
</feature>
<feature type="transmembrane region" description="Helical" evidence="6">
    <location>
        <begin position="360"/>
        <end position="381"/>
    </location>
</feature>
<dbReference type="PANTHER" id="PTHR30250:SF11">
    <property type="entry name" value="O-ANTIGEN TRANSPORTER-RELATED"/>
    <property type="match status" value="1"/>
</dbReference>
<feature type="transmembrane region" description="Helical" evidence="6">
    <location>
        <begin position="79"/>
        <end position="99"/>
    </location>
</feature>
<comment type="caution">
    <text evidence="7">The sequence shown here is derived from an EMBL/GenBank/DDBJ whole genome shotgun (WGS) entry which is preliminary data.</text>
</comment>
<feature type="transmembrane region" description="Helical" evidence="6">
    <location>
        <begin position="169"/>
        <end position="186"/>
    </location>
</feature>
<evidence type="ECO:0000256" key="1">
    <source>
        <dbReference type="ARBA" id="ARBA00004651"/>
    </source>
</evidence>
<evidence type="ECO:0000256" key="2">
    <source>
        <dbReference type="ARBA" id="ARBA00022475"/>
    </source>
</evidence>
<accession>A0A917PWI0</accession>
<feature type="transmembrane region" description="Helical" evidence="6">
    <location>
        <begin position="37"/>
        <end position="58"/>
    </location>
</feature>
<feature type="transmembrane region" description="Helical" evidence="6">
    <location>
        <begin position="207"/>
        <end position="225"/>
    </location>
</feature>
<reference evidence="7" key="2">
    <citation type="submission" date="2020-09" db="EMBL/GenBank/DDBJ databases">
        <authorList>
            <person name="Sun Q."/>
            <person name="Ohkuma M."/>
        </authorList>
    </citation>
    <scope>NUCLEOTIDE SEQUENCE</scope>
    <source>
        <strain evidence="7">JCM 12580</strain>
    </source>
</reference>
<feature type="transmembrane region" description="Helical" evidence="6">
    <location>
        <begin position="111"/>
        <end position="129"/>
    </location>
</feature>
<dbReference type="PANTHER" id="PTHR30250">
    <property type="entry name" value="PST FAMILY PREDICTED COLANIC ACID TRANSPORTER"/>
    <property type="match status" value="1"/>
</dbReference>
<organism evidence="7 8">
    <name type="scientific">Lentibacillus kapialis</name>
    <dbReference type="NCBI Taxonomy" id="340214"/>
    <lineage>
        <taxon>Bacteria</taxon>
        <taxon>Bacillati</taxon>
        <taxon>Bacillota</taxon>
        <taxon>Bacilli</taxon>
        <taxon>Bacillales</taxon>
        <taxon>Bacillaceae</taxon>
        <taxon>Lentibacillus</taxon>
    </lineage>
</organism>
<gene>
    <name evidence="7" type="ORF">GCM10007063_16970</name>
</gene>
<dbReference type="EMBL" id="BMNQ01000019">
    <property type="protein sequence ID" value="GGJ95049.1"/>
    <property type="molecule type" value="Genomic_DNA"/>
</dbReference>
<dbReference type="InterPro" id="IPR050833">
    <property type="entry name" value="Poly_Biosynth_Transport"/>
</dbReference>
<feature type="transmembrane region" description="Helical" evidence="6">
    <location>
        <begin position="387"/>
        <end position="406"/>
    </location>
</feature>
<keyword evidence="3 6" id="KW-0812">Transmembrane</keyword>
<feature type="transmembrane region" description="Helical" evidence="6">
    <location>
        <begin position="141"/>
        <end position="163"/>
    </location>
</feature>
<keyword evidence="2" id="KW-1003">Cell membrane</keyword>
<dbReference type="Pfam" id="PF01943">
    <property type="entry name" value="Polysacc_synt"/>
    <property type="match status" value="1"/>
</dbReference>
<dbReference type="InterPro" id="IPR002797">
    <property type="entry name" value="Polysacc_synth"/>
</dbReference>
<keyword evidence="8" id="KW-1185">Reference proteome</keyword>
<evidence type="ECO:0000256" key="4">
    <source>
        <dbReference type="ARBA" id="ARBA00022989"/>
    </source>
</evidence>
<evidence type="ECO:0000313" key="7">
    <source>
        <dbReference type="EMBL" id="GGJ95049.1"/>
    </source>
</evidence>
<dbReference type="GO" id="GO:0005886">
    <property type="term" value="C:plasma membrane"/>
    <property type="evidence" value="ECO:0007669"/>
    <property type="project" value="UniProtKB-SubCell"/>
</dbReference>
<keyword evidence="4 6" id="KW-1133">Transmembrane helix</keyword>
<dbReference type="RefSeq" id="WP_188632668.1">
    <property type="nucleotide sequence ID" value="NZ_BMNQ01000019.1"/>
</dbReference>
<evidence type="ECO:0000256" key="5">
    <source>
        <dbReference type="ARBA" id="ARBA00023136"/>
    </source>
</evidence>
<proteinExistence type="predicted"/>
<feature type="transmembrane region" description="Helical" evidence="6">
    <location>
        <begin position="443"/>
        <end position="463"/>
    </location>
</feature>
<feature type="transmembrane region" description="Helical" evidence="6">
    <location>
        <begin position="327"/>
        <end position="348"/>
    </location>
</feature>
<sequence>MLRYLVHYTPAKIVPGLLNFLGLLIYARIFTQEQYGRYSYVIAILGLIQSILFPWIRMSCSRFYQQYKKENRAVEFENFTYFIFLMVSIVLSIGWLIFISLYKGDYQIEKLFILGLFVVLSQALFEQLMALSRAKLLPKTFAFNMILKAIIRITTALFLVFLFKVNEEALFIALIIAHSIPIIIYTKNNFVFRLEYLKFSKLIAKKVFNYGFPLTFTFLLVYIINSSDRILIKHFLSESAVGLYSIPYEFTTFTLTNLFMVCSMAFFPVIVKELEHDGILKSRERISQYSSLLLAVTLPSAIFMIMTAPFIAGLLLGENYSSENAIFIIQLMSIATLLQGFKAYFFDYSFQLGQNTYKQIIPVIFSAIANVVANVILLPIYGVIGAVIATLFSYVIGIILSIIIGYKIFPLVLAIKQVVKVLISNFILLFIMMLIPFDNINWLNLILIFIISVTSYLILLLIFNVEGYRNALYNFLRKKVY</sequence>
<evidence type="ECO:0000313" key="8">
    <source>
        <dbReference type="Proteomes" id="UP000658382"/>
    </source>
</evidence>
<feature type="transmembrane region" description="Helical" evidence="6">
    <location>
        <begin position="292"/>
        <end position="315"/>
    </location>
</feature>
<protein>
    <submittedName>
        <fullName evidence="7">Polysaccharide export protein</fullName>
    </submittedName>
</protein>
<dbReference type="Proteomes" id="UP000658382">
    <property type="component" value="Unassembled WGS sequence"/>
</dbReference>
<feature type="transmembrane region" description="Helical" evidence="6">
    <location>
        <begin position="418"/>
        <end position="437"/>
    </location>
</feature>
<evidence type="ECO:0000256" key="6">
    <source>
        <dbReference type="SAM" id="Phobius"/>
    </source>
</evidence>
<feature type="transmembrane region" description="Helical" evidence="6">
    <location>
        <begin position="245"/>
        <end position="271"/>
    </location>
</feature>
<keyword evidence="5 6" id="KW-0472">Membrane</keyword>
<name>A0A917PWI0_9BACI</name>
<evidence type="ECO:0000256" key="3">
    <source>
        <dbReference type="ARBA" id="ARBA00022692"/>
    </source>
</evidence>
<dbReference type="AlphaFoldDB" id="A0A917PWI0"/>